<gene>
    <name evidence="1" type="ORF">CAPTEDRAFT_192741</name>
</gene>
<dbReference type="FunCoup" id="R7VGR6">
    <property type="interactions" value="93"/>
</dbReference>
<evidence type="ECO:0000313" key="2">
    <source>
        <dbReference type="EnsemblMetazoa" id="CapteP192741"/>
    </source>
</evidence>
<dbReference type="Proteomes" id="UP000014760">
    <property type="component" value="Unassembled WGS sequence"/>
</dbReference>
<dbReference type="OMA" id="KARTCAN"/>
<dbReference type="EMBL" id="KB293789">
    <property type="protein sequence ID" value="ELU15506.1"/>
    <property type="molecule type" value="Genomic_DNA"/>
</dbReference>
<keyword evidence="3" id="KW-1185">Reference proteome</keyword>
<sequence length="366" mass="41929">MNQLIPNIPKHTITWDKIAIVRGLCHHRTAHVMPFVQFAQETVIHPRIGKQNAETSSPRERNHSAPHYVYNATSFSTQVDGKTVTGKSLAEGLKLLNQFKCEPKYAPRELNKTDVTSDLAFVTYSSSNHFRECRDSVAAAQTLFPGHPIYFYDLGLKDAQKKELNTWCNVHYVYFNYSKYPEHVKTLSIYAFKPMIVQDMLNKHSTFFWMDASFRLLRSNLSGVYEMAKKNGGLVFFLDSPYITALTNPLMYDYIPADLKRLRKVKSLGGGAFLRNTPEIYEKVLHWWFLCALVKDCIAPPGSSLGCKDLSAGDPAEYKHCHRYDLSVSNTLVSIHNNYDRTKAVKMNHYVTFKRSVTHTHTMKIC</sequence>
<dbReference type="AlphaFoldDB" id="R7VGR6"/>
<organism evidence="1">
    <name type="scientific">Capitella teleta</name>
    <name type="common">Polychaete worm</name>
    <dbReference type="NCBI Taxonomy" id="283909"/>
    <lineage>
        <taxon>Eukaryota</taxon>
        <taxon>Metazoa</taxon>
        <taxon>Spiralia</taxon>
        <taxon>Lophotrochozoa</taxon>
        <taxon>Annelida</taxon>
        <taxon>Polychaeta</taxon>
        <taxon>Sedentaria</taxon>
        <taxon>Scolecida</taxon>
        <taxon>Capitellidae</taxon>
        <taxon>Capitella</taxon>
    </lineage>
</organism>
<dbReference type="OrthoDB" id="5954868at2759"/>
<evidence type="ECO:0008006" key="4">
    <source>
        <dbReference type="Google" id="ProtNLM"/>
    </source>
</evidence>
<reference evidence="2" key="3">
    <citation type="submission" date="2015-06" db="UniProtKB">
        <authorList>
            <consortium name="EnsemblMetazoa"/>
        </authorList>
    </citation>
    <scope>IDENTIFICATION</scope>
</reference>
<dbReference type="EMBL" id="AMQN01018022">
    <property type="status" value="NOT_ANNOTATED_CDS"/>
    <property type="molecule type" value="Genomic_DNA"/>
</dbReference>
<reference evidence="3" key="1">
    <citation type="submission" date="2012-12" db="EMBL/GenBank/DDBJ databases">
        <authorList>
            <person name="Hellsten U."/>
            <person name="Grimwood J."/>
            <person name="Chapman J.A."/>
            <person name="Shapiro H."/>
            <person name="Aerts A."/>
            <person name="Otillar R.P."/>
            <person name="Terry A.Y."/>
            <person name="Boore J.L."/>
            <person name="Simakov O."/>
            <person name="Marletaz F."/>
            <person name="Cho S.-J."/>
            <person name="Edsinger-Gonzales E."/>
            <person name="Havlak P."/>
            <person name="Kuo D.-H."/>
            <person name="Larsson T."/>
            <person name="Lv J."/>
            <person name="Arendt D."/>
            <person name="Savage R."/>
            <person name="Osoegawa K."/>
            <person name="de Jong P."/>
            <person name="Lindberg D.R."/>
            <person name="Seaver E.C."/>
            <person name="Weisblat D.A."/>
            <person name="Putnam N.H."/>
            <person name="Grigoriev I.V."/>
            <person name="Rokhsar D.S."/>
        </authorList>
    </citation>
    <scope>NUCLEOTIDE SEQUENCE</scope>
    <source>
        <strain evidence="3">I ESC-2004</strain>
    </source>
</reference>
<dbReference type="PANTHER" id="PTHR31389:SF4">
    <property type="entry name" value="LD39211P"/>
    <property type="match status" value="1"/>
</dbReference>
<evidence type="ECO:0000313" key="1">
    <source>
        <dbReference type="EMBL" id="ELU15506.1"/>
    </source>
</evidence>
<reference evidence="1 3" key="2">
    <citation type="journal article" date="2013" name="Nature">
        <title>Insights into bilaterian evolution from three spiralian genomes.</title>
        <authorList>
            <person name="Simakov O."/>
            <person name="Marletaz F."/>
            <person name="Cho S.J."/>
            <person name="Edsinger-Gonzales E."/>
            <person name="Havlak P."/>
            <person name="Hellsten U."/>
            <person name="Kuo D.H."/>
            <person name="Larsson T."/>
            <person name="Lv J."/>
            <person name="Arendt D."/>
            <person name="Savage R."/>
            <person name="Osoegawa K."/>
            <person name="de Jong P."/>
            <person name="Grimwood J."/>
            <person name="Chapman J.A."/>
            <person name="Shapiro H."/>
            <person name="Aerts A."/>
            <person name="Otillar R.P."/>
            <person name="Terry A.Y."/>
            <person name="Boore J.L."/>
            <person name="Grigoriev I.V."/>
            <person name="Lindberg D.R."/>
            <person name="Seaver E.C."/>
            <person name="Weisblat D.A."/>
            <person name="Putnam N.H."/>
            <person name="Rokhsar D.S."/>
        </authorList>
    </citation>
    <scope>NUCLEOTIDE SEQUENCE</scope>
    <source>
        <strain evidence="1 3">I ESC-2004</strain>
    </source>
</reference>
<evidence type="ECO:0000313" key="3">
    <source>
        <dbReference type="Proteomes" id="UP000014760"/>
    </source>
</evidence>
<name>R7VGR6_CAPTE</name>
<dbReference type="HOGENOM" id="CLU_039554_1_0_1"/>
<accession>R7VGR6</accession>
<dbReference type="InterPro" id="IPR012444">
    <property type="entry name" value="DUF1647"/>
</dbReference>
<dbReference type="EnsemblMetazoa" id="CapteT192741">
    <property type="protein sequence ID" value="CapteP192741"/>
    <property type="gene ID" value="CapteG192741"/>
</dbReference>
<proteinExistence type="predicted"/>
<dbReference type="Pfam" id="PF07801">
    <property type="entry name" value="DUF1647"/>
    <property type="match status" value="1"/>
</dbReference>
<dbReference type="PANTHER" id="PTHR31389">
    <property type="entry name" value="LD39211P"/>
    <property type="match status" value="1"/>
</dbReference>
<protein>
    <recommendedName>
        <fullName evidence="4">Nucleotide-diphospho-sugar transferase domain-containing protein</fullName>
    </recommendedName>
</protein>